<evidence type="ECO:0000256" key="4">
    <source>
        <dbReference type="ARBA" id="ARBA00023274"/>
    </source>
</evidence>
<dbReference type="Pfam" id="PF01386">
    <property type="entry name" value="Ribosomal_L25p"/>
    <property type="match status" value="1"/>
</dbReference>
<keyword evidence="10" id="KW-1185">Reference proteome</keyword>
<dbReference type="GO" id="GO:0008097">
    <property type="term" value="F:5S rRNA binding"/>
    <property type="evidence" value="ECO:0007669"/>
    <property type="project" value="InterPro"/>
</dbReference>
<evidence type="ECO:0000313" key="10">
    <source>
        <dbReference type="Proteomes" id="UP000321103"/>
    </source>
</evidence>
<evidence type="ECO:0000256" key="2">
    <source>
        <dbReference type="ARBA" id="ARBA00022884"/>
    </source>
</evidence>
<organism evidence="9 10">
    <name type="scientific">Kocuria turfanensis</name>
    <dbReference type="NCBI Taxonomy" id="388357"/>
    <lineage>
        <taxon>Bacteria</taxon>
        <taxon>Bacillati</taxon>
        <taxon>Actinomycetota</taxon>
        <taxon>Actinomycetes</taxon>
        <taxon>Micrococcales</taxon>
        <taxon>Micrococcaceae</taxon>
        <taxon>Kocuria</taxon>
    </lineage>
</organism>
<keyword evidence="3 5" id="KW-0689">Ribosomal protein</keyword>
<keyword evidence="1 5" id="KW-0699">rRNA-binding</keyword>
<evidence type="ECO:0000256" key="1">
    <source>
        <dbReference type="ARBA" id="ARBA00022730"/>
    </source>
</evidence>
<dbReference type="GO" id="GO:0006412">
    <property type="term" value="P:translation"/>
    <property type="evidence" value="ECO:0007669"/>
    <property type="project" value="UniProtKB-UniRule"/>
</dbReference>
<dbReference type="SUPFAM" id="SSF50715">
    <property type="entry name" value="Ribosomal protein L25-like"/>
    <property type="match status" value="1"/>
</dbReference>
<dbReference type="PANTHER" id="PTHR33284">
    <property type="entry name" value="RIBOSOMAL PROTEIN L25/GLN-TRNA SYNTHETASE, ANTI-CODON-BINDING DOMAIN-CONTAINING PROTEIN"/>
    <property type="match status" value="1"/>
</dbReference>
<dbReference type="GO" id="GO:0022625">
    <property type="term" value="C:cytosolic large ribosomal subunit"/>
    <property type="evidence" value="ECO:0007669"/>
    <property type="project" value="TreeGrafter"/>
</dbReference>
<dbReference type="PANTHER" id="PTHR33284:SF1">
    <property type="entry name" value="RIBOSOMAL PROTEIN L25_GLN-TRNA SYNTHETASE, ANTI-CODON-BINDING DOMAIN-CONTAINING PROTEIN"/>
    <property type="match status" value="1"/>
</dbReference>
<comment type="subunit">
    <text evidence="5">Part of the 50S ribosomal subunit; part of the 5S rRNA/L5/L18/L25 subcomplex. Contacts the 5S rRNA. Binds to the 5S rRNA independently of L5 and L18.</text>
</comment>
<evidence type="ECO:0000256" key="6">
    <source>
        <dbReference type="SAM" id="MobiDB-lite"/>
    </source>
</evidence>
<dbReference type="InterPro" id="IPR020930">
    <property type="entry name" value="Ribosomal_uL5_bac-type"/>
</dbReference>
<dbReference type="GO" id="GO:0003735">
    <property type="term" value="F:structural constituent of ribosome"/>
    <property type="evidence" value="ECO:0007669"/>
    <property type="project" value="InterPro"/>
</dbReference>
<dbReference type="InterPro" id="IPR020057">
    <property type="entry name" value="Ribosomal_bL25_b-dom"/>
</dbReference>
<dbReference type="Gene3D" id="2.40.240.10">
    <property type="entry name" value="Ribosomal Protein L25, Chain P"/>
    <property type="match status" value="1"/>
</dbReference>
<dbReference type="Proteomes" id="UP000321103">
    <property type="component" value="Unassembled WGS sequence"/>
</dbReference>
<feature type="domain" description="Large ribosomal subunit protein bL25 L25" evidence="7">
    <location>
        <begin position="8"/>
        <end position="91"/>
    </location>
</feature>
<gene>
    <name evidence="5 9" type="primary">rplY</name>
    <name evidence="5" type="synonym">ctc</name>
    <name evidence="9" type="ORF">KTU01_07350</name>
</gene>
<dbReference type="InterPro" id="IPR020056">
    <property type="entry name" value="Rbsml_bL25/Gln-tRNA_synth_N"/>
</dbReference>
<dbReference type="InterPro" id="IPR029751">
    <property type="entry name" value="Ribosomal_L25_dom"/>
</dbReference>
<comment type="similarity">
    <text evidence="5">Belongs to the bacterial ribosomal protein bL25 family. CTC subfamily.</text>
</comment>
<dbReference type="HAMAP" id="MF_01334">
    <property type="entry name" value="Ribosomal_bL25_CTC"/>
    <property type="match status" value="1"/>
</dbReference>
<proteinExistence type="inferred from homology"/>
<dbReference type="CDD" id="cd00495">
    <property type="entry name" value="Ribosomal_L25_TL5_CTC"/>
    <property type="match status" value="1"/>
</dbReference>
<reference evidence="9 10" key="1">
    <citation type="submission" date="2019-07" db="EMBL/GenBank/DDBJ databases">
        <title>Whole genome shotgun sequence of Kocuria turfanensis NBRC 107627.</title>
        <authorList>
            <person name="Hosoyama A."/>
            <person name="Uohara A."/>
            <person name="Ohji S."/>
            <person name="Ichikawa N."/>
        </authorList>
    </citation>
    <scope>NUCLEOTIDE SEQUENCE [LARGE SCALE GENOMIC DNA]</scope>
    <source>
        <strain evidence="9 10">NBRC 107627</strain>
    </source>
</reference>
<feature type="compositionally biased region" description="Acidic residues" evidence="6">
    <location>
        <begin position="182"/>
        <end position="211"/>
    </location>
</feature>
<dbReference type="EMBL" id="BJZS01000022">
    <property type="protein sequence ID" value="GEO94612.1"/>
    <property type="molecule type" value="Genomic_DNA"/>
</dbReference>
<protein>
    <recommendedName>
        <fullName evidence="5">Large ribosomal subunit protein bL25</fullName>
    </recommendedName>
    <alternativeName>
        <fullName evidence="5">General stress protein CTC</fullName>
    </alternativeName>
</protein>
<dbReference type="AlphaFoldDB" id="A0A512IA81"/>
<evidence type="ECO:0000256" key="3">
    <source>
        <dbReference type="ARBA" id="ARBA00022980"/>
    </source>
</evidence>
<dbReference type="NCBIfam" id="TIGR00731">
    <property type="entry name" value="bL25_bact_ctc"/>
    <property type="match status" value="1"/>
</dbReference>
<evidence type="ECO:0000256" key="5">
    <source>
        <dbReference type="HAMAP-Rule" id="MF_01334"/>
    </source>
</evidence>
<sequence>MADTIRIPAETRSDFGKGYARRIRTKDQIPAVVYGHGAEPKHVIIPGHETMLAVRNRNAVLELQLDGSTELVMVKDVQRHATRPEILHIDLLAVRRGEKVEVEIPVHVIGEVEVGAVHNVEENTLTVEADALNTPEHVTINLDGHGVGDHVYAADVRLPEGVTMVSDPELLVVNVSAPQAEDLGETPEEGAEAADEAAEAPEGDVVPENEA</sequence>
<keyword evidence="2 5" id="KW-0694">RNA-binding</keyword>
<dbReference type="RefSeq" id="WP_062736620.1">
    <property type="nucleotide sequence ID" value="NZ_BJZS01000022.1"/>
</dbReference>
<comment type="function">
    <text evidence="5">This is one of the proteins that binds to the 5S RNA in the ribosome where it forms part of the central protuberance.</text>
</comment>
<dbReference type="STRING" id="388357.GCA_001580365_03255"/>
<accession>A0A512IA81</accession>
<dbReference type="InterPro" id="IPR037121">
    <property type="entry name" value="Ribosomal_bL25_C"/>
</dbReference>
<dbReference type="NCBIfam" id="NF004131">
    <property type="entry name" value="PRK05618.2-1"/>
    <property type="match status" value="1"/>
</dbReference>
<evidence type="ECO:0000313" key="9">
    <source>
        <dbReference type="EMBL" id="GEO94612.1"/>
    </source>
</evidence>
<comment type="caution">
    <text evidence="9">The sequence shown here is derived from an EMBL/GenBank/DDBJ whole genome shotgun (WGS) entry which is preliminary data.</text>
</comment>
<evidence type="ECO:0000259" key="8">
    <source>
        <dbReference type="Pfam" id="PF14693"/>
    </source>
</evidence>
<dbReference type="InterPro" id="IPR011035">
    <property type="entry name" value="Ribosomal_bL25/Gln-tRNA_synth"/>
</dbReference>
<name>A0A512IA81_9MICC</name>
<dbReference type="Pfam" id="PF14693">
    <property type="entry name" value="Ribosomal_TL5_C"/>
    <property type="match status" value="1"/>
</dbReference>
<evidence type="ECO:0000259" key="7">
    <source>
        <dbReference type="Pfam" id="PF01386"/>
    </source>
</evidence>
<dbReference type="InterPro" id="IPR001021">
    <property type="entry name" value="Ribosomal_bL25_long"/>
</dbReference>
<feature type="domain" description="Large ribosomal subunit protein bL25 beta" evidence="8">
    <location>
        <begin position="99"/>
        <end position="179"/>
    </location>
</feature>
<keyword evidence="4 5" id="KW-0687">Ribonucleoprotein</keyword>
<feature type="region of interest" description="Disordered" evidence="6">
    <location>
        <begin position="176"/>
        <end position="211"/>
    </location>
</feature>
<dbReference type="Gene3D" id="2.170.120.20">
    <property type="entry name" value="Ribosomal protein L25, beta domain"/>
    <property type="match status" value="1"/>
</dbReference>